<dbReference type="GO" id="GO:0005737">
    <property type="term" value="C:cytoplasm"/>
    <property type="evidence" value="ECO:0007669"/>
    <property type="project" value="UniProtKB-SubCell"/>
</dbReference>
<dbReference type="PANTHER" id="PTHR15706:SF2">
    <property type="entry name" value="SH3 AND PX DOMAIN-CONTAINING PROTEIN 2A"/>
    <property type="match status" value="1"/>
</dbReference>
<feature type="compositionally biased region" description="Polar residues" evidence="11">
    <location>
        <begin position="852"/>
        <end position="861"/>
    </location>
</feature>
<dbReference type="FunFam" id="3.30.1520.10:FF:000005">
    <property type="entry name" value="SH3 and PX domain-containing protein 2B"/>
    <property type="match status" value="1"/>
</dbReference>
<dbReference type="CDD" id="cd06888">
    <property type="entry name" value="PX_FISH"/>
    <property type="match status" value="1"/>
</dbReference>
<evidence type="ECO:0000313" key="14">
    <source>
        <dbReference type="EMBL" id="PNJ87173.1"/>
    </source>
</evidence>
<dbReference type="FunFam" id="2.30.30.40:FF:000031">
    <property type="entry name" value="SH3 and PX domain-containing protein 2A"/>
    <property type="match status" value="1"/>
</dbReference>
<evidence type="ECO:0000256" key="10">
    <source>
        <dbReference type="PROSITE-ProRule" id="PRU00192"/>
    </source>
</evidence>
<dbReference type="SMART" id="SM00312">
    <property type="entry name" value="PX"/>
    <property type="match status" value="1"/>
</dbReference>
<dbReference type="InterPro" id="IPR051228">
    <property type="entry name" value="NADPH_Oxidase/PX-Domain"/>
</dbReference>
<sequence>MLAYCVQDATVVDVEKRRNPSKHYVYIINVTWSDSTSQTIYRRYSKFFDLQMQLLDKFPIEGGQKDPKQRIIPFLPGKILFRRSHIRDVAVKRLKPIDEYCRALVRLPPHISQCDEVFRFFEARPEDVNPPKEDYGSSKRKSGADATAEPMILEQYVVVSNYKKQENSELSLQAGEVVDVIEKNESGWWFVSTSEEQGWVPATYLEAQNGTRDDSDINTSKTGEEEKYVTVQPYTSQSKDEIGFEKGVTVEVIRKNLEGWWYIRYLGKEGWAPASYLKKAKDDLPTRKKNLAGPVEIIGNIMEISNLLNKKASGDKETPPAEGEGHEAPIAKKEISLPILCNASNGSAVGVPDRTVSRLAQGSPAVARIAPQRAQISSPNLRTRPPPRRESSLVIDKNSGGWWYVQIGEKEGWAPASYIDKRKKPNLSRRTSTLTRPKVPPPAPPSKPKEAEEGPTGASESQDSPRKLKYEEPEYDIPAFGFDSEPELSEEPVEDRASGERRPAQPHRPSPASSLQRARFKVGESSEDVALEEETIYENEGFRPYAEDTLSARGSSGDSDSPGSSSLSLARKNSPKSGSPKSSSLLKLKAEKNAQAELGKNHSSASFSSSITINTTCCSSSSSSSSSLSKTSGDLKPRSASDAGIRGTPKVRAKKDADANAGLTSCARAKPSVRPKPFLNRAESQSQEKMDISTLRRQLRPTGQLRGGLKGSKSEDSELPPQTASEAPSEGSRRGSSDLITLPATTPPCPTKKEWEGPATSYMTCSAYQKVQDSEISFPAGVEVQVLEKQESGWWYVRFGELEGWAPSHYLVLDENEQPDPSGKEQDTVPAKGRQNEGKSDSLEKIERRVQALNTVNQSKKATPPIPSKPPGGFGKTSGTPAVKMRNGVRQVAVRPQSVFVSPPPKDNNLSCALRRNESLTATDGLRGVRRNSSFSTARSAAAEAKGRLAERATSQGSDSPLLPAQRNGIPVSPVRPKPIEKSQFIHNNLKDVYVSIADYEGDEETAGFQEGVSMEVLERNPNGWWYCQILDGVKPFKGWVPSNYLEKKN</sequence>
<dbReference type="InterPro" id="IPR036871">
    <property type="entry name" value="PX_dom_sf"/>
</dbReference>
<feature type="domain" description="PX" evidence="13">
    <location>
        <begin position="4"/>
        <end position="128"/>
    </location>
</feature>
<evidence type="ECO:0000259" key="13">
    <source>
        <dbReference type="PROSITE" id="PS50195"/>
    </source>
</evidence>
<keyword evidence="6" id="KW-0597">Phosphoprotein</keyword>
<feature type="compositionally biased region" description="Acidic residues" evidence="11">
    <location>
        <begin position="525"/>
        <end position="537"/>
    </location>
</feature>
<proteinExistence type="inferred from homology"/>
<dbReference type="InterPro" id="IPR035452">
    <property type="entry name" value="SH3PXD2A_SH3_2"/>
</dbReference>
<dbReference type="PROSITE" id="PS50195">
    <property type="entry name" value="PX"/>
    <property type="match status" value="1"/>
</dbReference>
<keyword evidence="7" id="KW-0677">Repeat</keyword>
<feature type="domain" description="SH3" evidence="12">
    <location>
        <begin position="989"/>
        <end position="1050"/>
    </location>
</feature>
<feature type="domain" description="SH3" evidence="12">
    <location>
        <begin position="151"/>
        <end position="210"/>
    </location>
</feature>
<organism evidence="14">
    <name type="scientific">Pongo abelii</name>
    <name type="common">Sumatran orangutan</name>
    <name type="synonym">Pongo pygmaeus abelii</name>
    <dbReference type="NCBI Taxonomy" id="9601"/>
    <lineage>
        <taxon>Eukaryota</taxon>
        <taxon>Metazoa</taxon>
        <taxon>Chordata</taxon>
        <taxon>Craniata</taxon>
        <taxon>Vertebrata</taxon>
        <taxon>Euteleostomi</taxon>
        <taxon>Mammalia</taxon>
        <taxon>Eutheria</taxon>
        <taxon>Euarchontoglires</taxon>
        <taxon>Primates</taxon>
        <taxon>Haplorrhini</taxon>
        <taxon>Catarrhini</taxon>
        <taxon>Hominidae</taxon>
        <taxon>Pongo</taxon>
    </lineage>
</organism>
<feature type="compositionally biased region" description="Basic and acidic residues" evidence="11">
    <location>
        <begin position="834"/>
        <end position="850"/>
    </location>
</feature>
<name>A0A2J8XYU5_PONAB</name>
<evidence type="ECO:0000256" key="7">
    <source>
        <dbReference type="ARBA" id="ARBA00022737"/>
    </source>
</evidence>
<feature type="compositionally biased region" description="Basic and acidic residues" evidence="11">
    <location>
        <begin position="494"/>
        <end position="503"/>
    </location>
</feature>
<comment type="similarity">
    <text evidence="3">Belongs to the SH3PXD2 family.</text>
</comment>
<evidence type="ECO:0000256" key="1">
    <source>
        <dbReference type="ARBA" id="ARBA00004188"/>
    </source>
</evidence>
<evidence type="ECO:0000256" key="6">
    <source>
        <dbReference type="ARBA" id="ARBA00022553"/>
    </source>
</evidence>
<evidence type="ECO:0000256" key="8">
    <source>
        <dbReference type="ARBA" id="ARBA00022949"/>
    </source>
</evidence>
<dbReference type="PROSITE" id="PS50002">
    <property type="entry name" value="SH3"/>
    <property type="match status" value="4"/>
</dbReference>
<evidence type="ECO:0000259" key="12">
    <source>
        <dbReference type="PROSITE" id="PS50002"/>
    </source>
</evidence>
<feature type="compositionally biased region" description="Acidic residues" evidence="11">
    <location>
        <begin position="484"/>
        <end position="493"/>
    </location>
</feature>
<keyword evidence="5" id="KW-0963">Cytoplasm</keyword>
<keyword evidence="8" id="KW-0965">Cell junction</keyword>
<dbReference type="CDD" id="cd12074">
    <property type="entry name" value="SH3_Tks5_1"/>
    <property type="match status" value="1"/>
</dbReference>
<evidence type="ECO:0000256" key="9">
    <source>
        <dbReference type="ARBA" id="ARBA00023273"/>
    </source>
</evidence>
<dbReference type="FunFam" id="2.30.30.40:FF:000194">
    <property type="entry name" value="SH3 and PX domains 2A"/>
    <property type="match status" value="1"/>
</dbReference>
<feature type="compositionally biased region" description="Low complexity" evidence="11">
    <location>
        <begin position="551"/>
        <end position="587"/>
    </location>
</feature>
<dbReference type="PANTHER" id="PTHR15706">
    <property type="entry name" value="SH3 MULTIPLE DOMAIN"/>
    <property type="match status" value="1"/>
</dbReference>
<dbReference type="AlphaFoldDB" id="A0A2J8XYU5"/>
<dbReference type="Gene3D" id="3.30.1520.10">
    <property type="entry name" value="Phox-like domain"/>
    <property type="match status" value="1"/>
</dbReference>
<dbReference type="Pfam" id="PF00018">
    <property type="entry name" value="SH3_1"/>
    <property type="match status" value="2"/>
</dbReference>
<accession>A0A2J8XYU5</accession>
<evidence type="ECO:0000256" key="11">
    <source>
        <dbReference type="SAM" id="MobiDB-lite"/>
    </source>
</evidence>
<feature type="compositionally biased region" description="Basic and acidic residues" evidence="11">
    <location>
        <begin position="463"/>
        <end position="472"/>
    </location>
</feature>
<dbReference type="CDD" id="cd12077">
    <property type="entry name" value="SH3_Tks5_2"/>
    <property type="match status" value="1"/>
</dbReference>
<dbReference type="SUPFAM" id="SSF64268">
    <property type="entry name" value="PX domain"/>
    <property type="match status" value="1"/>
</dbReference>
<comment type="subcellular location">
    <subcellularLocation>
        <location evidence="1">Cell projection</location>
        <location evidence="1">Podosome</location>
    </subcellularLocation>
    <subcellularLocation>
        <location evidence="2">Cytoplasm</location>
    </subcellularLocation>
</comment>
<feature type="region of interest" description="Disordered" evidence="11">
    <location>
        <begin position="946"/>
        <end position="976"/>
    </location>
</feature>
<feature type="domain" description="SH3" evidence="12">
    <location>
        <begin position="223"/>
        <end position="282"/>
    </location>
</feature>
<dbReference type="CDD" id="cd12019">
    <property type="entry name" value="SH3_Tks5_4"/>
    <property type="match status" value="1"/>
</dbReference>
<protein>
    <submittedName>
        <fullName evidence="14">SH3PXD2A isoform 5</fullName>
    </submittedName>
</protein>
<evidence type="ECO:0000256" key="2">
    <source>
        <dbReference type="ARBA" id="ARBA00004496"/>
    </source>
</evidence>
<dbReference type="InterPro" id="IPR035450">
    <property type="entry name" value="SH3PXD2A_SH3_1"/>
</dbReference>
<dbReference type="SUPFAM" id="SSF50044">
    <property type="entry name" value="SH3-domain"/>
    <property type="match status" value="5"/>
</dbReference>
<feature type="domain" description="SH3" evidence="12">
    <location>
        <begin position="757"/>
        <end position="816"/>
    </location>
</feature>
<dbReference type="InterPro" id="IPR035453">
    <property type="entry name" value="SH3PXD2A_SH3_4"/>
</dbReference>
<dbReference type="GO" id="GO:0002102">
    <property type="term" value="C:podosome"/>
    <property type="evidence" value="ECO:0007669"/>
    <property type="project" value="UniProtKB-SubCell"/>
</dbReference>
<dbReference type="GO" id="GO:0016176">
    <property type="term" value="F:superoxide-generating NADPH oxidase activator activity"/>
    <property type="evidence" value="ECO:0007669"/>
    <property type="project" value="TreeGrafter"/>
</dbReference>
<evidence type="ECO:0000256" key="4">
    <source>
        <dbReference type="ARBA" id="ARBA00022443"/>
    </source>
</evidence>
<gene>
    <name evidence="14" type="ORF">CR201_G0023611</name>
</gene>
<dbReference type="SMART" id="SM00326">
    <property type="entry name" value="SH3"/>
    <property type="match status" value="5"/>
</dbReference>
<dbReference type="InterPro" id="IPR001452">
    <property type="entry name" value="SH3_domain"/>
</dbReference>
<dbReference type="GO" id="GO:0035091">
    <property type="term" value="F:phosphatidylinositol binding"/>
    <property type="evidence" value="ECO:0007669"/>
    <property type="project" value="InterPro"/>
</dbReference>
<dbReference type="FunFam" id="2.30.30.40:FF:000042">
    <property type="entry name" value="SH3 and PX domain-containing protein 2A"/>
    <property type="match status" value="1"/>
</dbReference>
<dbReference type="InterPro" id="IPR001683">
    <property type="entry name" value="PX_dom"/>
</dbReference>
<feature type="region of interest" description="Disordered" evidence="11">
    <location>
        <begin position="368"/>
        <end position="394"/>
    </location>
</feature>
<dbReference type="FunFam" id="2.30.30.40:FF:000059">
    <property type="entry name" value="SH3 and PX domain-containing protein 2A"/>
    <property type="match status" value="1"/>
</dbReference>
<evidence type="ECO:0000256" key="3">
    <source>
        <dbReference type="ARBA" id="ARBA00009628"/>
    </source>
</evidence>
<dbReference type="InterPro" id="IPR035454">
    <property type="entry name" value="SH3PXD2A_SH3_5"/>
</dbReference>
<dbReference type="CDD" id="cd12020">
    <property type="entry name" value="SH3_Tks5_5"/>
    <property type="match status" value="1"/>
</dbReference>
<feature type="compositionally biased region" description="Low complexity" evidence="11">
    <location>
        <begin position="603"/>
        <end position="632"/>
    </location>
</feature>
<comment type="caution">
    <text evidence="14">The sequence shown here is derived from an EMBL/GenBank/DDBJ whole genome shotgun (WGS) entry which is preliminary data.</text>
</comment>
<dbReference type="Pfam" id="PF07653">
    <property type="entry name" value="SH3_2"/>
    <property type="match status" value="1"/>
</dbReference>
<feature type="region of interest" description="Disordered" evidence="11">
    <location>
        <begin position="814"/>
        <end position="882"/>
    </location>
</feature>
<evidence type="ECO:0000256" key="5">
    <source>
        <dbReference type="ARBA" id="ARBA00022490"/>
    </source>
</evidence>
<dbReference type="Pfam" id="PF00787">
    <property type="entry name" value="PX"/>
    <property type="match status" value="1"/>
</dbReference>
<keyword evidence="9" id="KW-0966">Cell projection</keyword>
<dbReference type="EMBL" id="NDHI03003286">
    <property type="protein sequence ID" value="PNJ87173.1"/>
    <property type="molecule type" value="Genomic_DNA"/>
</dbReference>
<dbReference type="InterPro" id="IPR037961">
    <property type="entry name" value="SH3PXD2_PX"/>
</dbReference>
<reference evidence="14" key="1">
    <citation type="submission" date="2017-12" db="EMBL/GenBank/DDBJ databases">
        <title>High-resolution comparative analysis of great ape genomes.</title>
        <authorList>
            <person name="Pollen A."/>
            <person name="Hastie A."/>
            <person name="Hormozdiari F."/>
            <person name="Dougherty M."/>
            <person name="Liu R."/>
            <person name="Chaisson M."/>
            <person name="Hoppe E."/>
            <person name="Hill C."/>
            <person name="Pang A."/>
            <person name="Hillier L."/>
            <person name="Baker C."/>
            <person name="Armstrong J."/>
            <person name="Shendure J."/>
            <person name="Paten B."/>
            <person name="Wilson R."/>
            <person name="Chao H."/>
            <person name="Schneider V."/>
            <person name="Ventura M."/>
            <person name="Kronenberg Z."/>
            <person name="Murali S."/>
            <person name="Gordon D."/>
            <person name="Cantsilieris S."/>
            <person name="Munson K."/>
            <person name="Nelson B."/>
            <person name="Raja A."/>
            <person name="Underwood J."/>
            <person name="Diekhans M."/>
            <person name="Fiddes I."/>
            <person name="Haussler D."/>
            <person name="Eichler E."/>
        </authorList>
    </citation>
    <scope>NUCLEOTIDE SEQUENCE [LARGE SCALE GENOMIC DNA]</scope>
    <source>
        <strain evidence="14">Susie</strain>
    </source>
</reference>
<feature type="region of interest" description="Disordered" evidence="11">
    <location>
        <begin position="424"/>
        <end position="757"/>
    </location>
</feature>
<dbReference type="Gene3D" id="2.30.30.40">
    <property type="entry name" value="SH3 Domains"/>
    <property type="match status" value="5"/>
</dbReference>
<dbReference type="GO" id="GO:0042554">
    <property type="term" value="P:superoxide anion generation"/>
    <property type="evidence" value="ECO:0007669"/>
    <property type="project" value="TreeGrafter"/>
</dbReference>
<keyword evidence="4 10" id="KW-0728">SH3 domain</keyword>
<dbReference type="InterPro" id="IPR036028">
    <property type="entry name" value="SH3-like_dom_sf"/>
</dbReference>